<dbReference type="EMBL" id="VSSQ01058759">
    <property type="protein sequence ID" value="MPN12416.1"/>
    <property type="molecule type" value="Genomic_DNA"/>
</dbReference>
<organism evidence="1">
    <name type="scientific">bioreactor metagenome</name>
    <dbReference type="NCBI Taxonomy" id="1076179"/>
    <lineage>
        <taxon>unclassified sequences</taxon>
        <taxon>metagenomes</taxon>
        <taxon>ecological metagenomes</taxon>
    </lineage>
</organism>
<evidence type="ECO:0000313" key="1">
    <source>
        <dbReference type="EMBL" id="MPN12416.1"/>
    </source>
</evidence>
<protein>
    <submittedName>
        <fullName evidence="1">Uncharacterized protein</fullName>
    </submittedName>
</protein>
<reference evidence="1" key="1">
    <citation type="submission" date="2019-08" db="EMBL/GenBank/DDBJ databases">
        <authorList>
            <person name="Kucharzyk K."/>
            <person name="Murdoch R.W."/>
            <person name="Higgins S."/>
            <person name="Loffler F."/>
        </authorList>
    </citation>
    <scope>NUCLEOTIDE SEQUENCE</scope>
</reference>
<gene>
    <name evidence="1" type="ORF">SDC9_159734</name>
</gene>
<name>A0A645FFN7_9ZZZZ</name>
<sequence>MDSTVAPFLIRFPLNAALPTEATSAVGVASTITHGQNTISMVIARIRSPLHHQSKPPKTIAVGV</sequence>
<proteinExistence type="predicted"/>
<accession>A0A645FFN7</accession>
<comment type="caution">
    <text evidence="1">The sequence shown here is derived from an EMBL/GenBank/DDBJ whole genome shotgun (WGS) entry which is preliminary data.</text>
</comment>
<dbReference type="AlphaFoldDB" id="A0A645FFN7"/>